<dbReference type="RefSeq" id="WP_122225591.1">
    <property type="nucleotide sequence ID" value="NZ_MPBG01000009.1"/>
</dbReference>
<gene>
    <name evidence="1" type="ORF">PSSA1_v1c5610</name>
</gene>
<reference evidence="2" key="1">
    <citation type="submission" date="2016-11" db="EMBL/GenBank/DDBJ databases">
        <title>Genome sequence of Candidatus Phytoplasma solani strain SA-1.</title>
        <authorList>
            <person name="Haryono M."/>
            <person name="Samarzija I."/>
            <person name="Seruga Music M."/>
            <person name="Hogenhout S."/>
            <person name="Kuo C.-H."/>
        </authorList>
    </citation>
    <scope>NUCLEOTIDE SEQUENCE [LARGE SCALE GENOMIC DNA]</scope>
    <source>
        <strain evidence="2">SA-1</strain>
    </source>
</reference>
<name>A0A421NUW7_9MOLU</name>
<proteinExistence type="predicted"/>
<protein>
    <submittedName>
        <fullName evidence="1">Uncharacterized protein</fullName>
    </submittedName>
</protein>
<evidence type="ECO:0000313" key="1">
    <source>
        <dbReference type="EMBL" id="RMI87792.1"/>
    </source>
</evidence>
<dbReference type="OrthoDB" id="386107at2"/>
<accession>A0A421NUW7</accession>
<dbReference type="EMBL" id="MPBG01000009">
    <property type="protein sequence ID" value="RMI87792.1"/>
    <property type="molecule type" value="Genomic_DNA"/>
</dbReference>
<sequence length="137" mass="15847">MIIKKIVFEKKPYFNGVEMMTKWLKDKLDTPIEEVQNQSYNSRDGVGLKWPIKNPPKELLGVYFQGGERDALPEAHTLNQLKKMGNGASNMYIFLLKKKKRFAKIKPIQPLKAKKAKKAKKTKKVKKTKKLFGLLGW</sequence>
<comment type="caution">
    <text evidence="1">The sequence shown here is derived from an EMBL/GenBank/DDBJ whole genome shotgun (WGS) entry which is preliminary data.</text>
</comment>
<evidence type="ECO:0000313" key="2">
    <source>
        <dbReference type="Proteomes" id="UP000283896"/>
    </source>
</evidence>
<keyword evidence="2" id="KW-1185">Reference proteome</keyword>
<organism evidence="1 2">
    <name type="scientific">Candidatus Phytoplasma solani</name>
    <dbReference type="NCBI Taxonomy" id="69896"/>
    <lineage>
        <taxon>Bacteria</taxon>
        <taxon>Bacillati</taxon>
        <taxon>Mycoplasmatota</taxon>
        <taxon>Mollicutes</taxon>
        <taxon>Acholeplasmatales</taxon>
        <taxon>Acholeplasmataceae</taxon>
        <taxon>Candidatus Phytoplasma</taxon>
        <taxon>16SrXII (Stolbur group)</taxon>
    </lineage>
</organism>
<dbReference type="Proteomes" id="UP000283896">
    <property type="component" value="Unassembled WGS sequence"/>
</dbReference>
<dbReference type="AlphaFoldDB" id="A0A421NUW7"/>